<protein>
    <recommendedName>
        <fullName evidence="3">Insulinase family protein</fullName>
    </recommendedName>
</protein>
<organism evidence="1 2">
    <name type="scientific">Methylorubrum suomiense</name>
    <dbReference type="NCBI Taxonomy" id="144191"/>
    <lineage>
        <taxon>Bacteria</taxon>
        <taxon>Pseudomonadati</taxon>
        <taxon>Pseudomonadota</taxon>
        <taxon>Alphaproteobacteria</taxon>
        <taxon>Hyphomicrobiales</taxon>
        <taxon>Methylobacteriaceae</taxon>
        <taxon>Methylorubrum</taxon>
    </lineage>
</organism>
<keyword evidence="2" id="KW-1185">Reference proteome</keyword>
<dbReference type="EMBL" id="BPRE01000017">
    <property type="protein sequence ID" value="GJE77754.1"/>
    <property type="molecule type" value="Genomic_DNA"/>
</dbReference>
<accession>A0ABQ4V296</accession>
<sequence length="139" mass="14662">MNAPLRSDAVAIALQPATTVFRVRQRTPLTFDVVLEMTGPHVVETGELAIVVASGLYGADAANAAAEGLADAFRAEHPGRIASVRIAPGTVPRSAAPGSAFGRFVAATTIRRRPELVSPDDPARVEQAERHLAFLRSLP</sequence>
<reference evidence="1" key="2">
    <citation type="submission" date="2021-08" db="EMBL/GenBank/DDBJ databases">
        <authorList>
            <person name="Tani A."/>
            <person name="Ola A."/>
            <person name="Ogura Y."/>
            <person name="Katsura K."/>
            <person name="Hayashi T."/>
        </authorList>
    </citation>
    <scope>NUCLEOTIDE SEQUENCE</scope>
    <source>
        <strain evidence="1">DSM 14458</strain>
    </source>
</reference>
<evidence type="ECO:0000313" key="1">
    <source>
        <dbReference type="EMBL" id="GJE77754.1"/>
    </source>
</evidence>
<reference evidence="1" key="1">
    <citation type="journal article" date="2021" name="Front. Microbiol.">
        <title>Comprehensive Comparative Genomics and Phenotyping of Methylobacterium Species.</title>
        <authorList>
            <person name="Alessa O."/>
            <person name="Ogura Y."/>
            <person name="Fujitani Y."/>
            <person name="Takami H."/>
            <person name="Hayashi T."/>
            <person name="Sahin N."/>
            <person name="Tani A."/>
        </authorList>
    </citation>
    <scope>NUCLEOTIDE SEQUENCE</scope>
    <source>
        <strain evidence="1">DSM 14458</strain>
    </source>
</reference>
<name>A0ABQ4V296_9HYPH</name>
<dbReference type="RefSeq" id="WP_238308538.1">
    <property type="nucleotide sequence ID" value="NZ_BPRE01000017.1"/>
</dbReference>
<comment type="caution">
    <text evidence="1">The sequence shown here is derived from an EMBL/GenBank/DDBJ whole genome shotgun (WGS) entry which is preliminary data.</text>
</comment>
<evidence type="ECO:0008006" key="3">
    <source>
        <dbReference type="Google" id="ProtNLM"/>
    </source>
</evidence>
<gene>
    <name evidence="1" type="ORF">BGCPKDLD_4361</name>
</gene>
<dbReference type="Proteomes" id="UP001055093">
    <property type="component" value="Unassembled WGS sequence"/>
</dbReference>
<evidence type="ECO:0000313" key="2">
    <source>
        <dbReference type="Proteomes" id="UP001055093"/>
    </source>
</evidence>
<proteinExistence type="predicted"/>